<dbReference type="PANTHER" id="PTHR46863:SF1">
    <property type="entry name" value="PROTEIN KINASE SUPERFAMILY PROTEIN"/>
    <property type="match status" value="1"/>
</dbReference>
<evidence type="ECO:0000313" key="3">
    <source>
        <dbReference type="EMBL" id="JAT51723.1"/>
    </source>
</evidence>
<evidence type="ECO:0000259" key="2">
    <source>
        <dbReference type="PROSITE" id="PS50011"/>
    </source>
</evidence>
<dbReference type="InterPro" id="IPR001245">
    <property type="entry name" value="Ser-Thr/Tyr_kinase_cat_dom"/>
</dbReference>
<feature type="non-terminal residue" evidence="3">
    <location>
        <position position="1"/>
    </location>
</feature>
<dbReference type="Pfam" id="PF00069">
    <property type="entry name" value="Pkinase"/>
    <property type="match status" value="1"/>
</dbReference>
<sequence length="480" mass="51618">VTGESPLDLPGNTGITNLPNPVFGLFPAPPTIPAADTIPPWRRRLRMCNTRKDTVATDPKPRPRTPKPASSTAAATNIAHSSSSSSAAPSTGGFPTSSSAGTNTGRSTGSSSKPSTASTSSSHASLSSLREFLPESPVLYPFPEICSATNNFLAKRLSSSSSNSWRCTLRGKDAVVFQRRFRGDPAALRRRLAATGKAHHNSLVRLLGASLSGEYIYLAYEYVNGASLADCLRNARNPSYTPLATWVDRMQVATDIAQGLEYIHCYATGTKSDGGSRRCPVHNRVTSSGVMVTDPKLRAKICHFGSAELTGDIPTSNSDEEGRKSGGAHEISEITEDSSAVSPKLQRSGSREVRFEGTRGYIAPEVLEGGAVSQKSDVFAFGVVLLELLTGEEPVRYRYDRETKGYDRVSLVETAREVMGPPEEVEEVVETEGGSGEAAAGERHQRIRRWVDRRLRDSYPVEVAERAVGVALECVRDEAG</sequence>
<feature type="region of interest" description="Disordered" evidence="1">
    <location>
        <begin position="1"/>
        <end position="20"/>
    </location>
</feature>
<evidence type="ECO:0000256" key="1">
    <source>
        <dbReference type="SAM" id="MobiDB-lite"/>
    </source>
</evidence>
<proteinExistence type="predicted"/>
<dbReference type="GO" id="GO:0005524">
    <property type="term" value="F:ATP binding"/>
    <property type="evidence" value="ECO:0007669"/>
    <property type="project" value="InterPro"/>
</dbReference>
<keyword evidence="3" id="KW-0808">Transferase</keyword>
<name>A0A1D1YAR7_9ARAE</name>
<feature type="compositionally biased region" description="Low complexity" evidence="1">
    <location>
        <begin position="67"/>
        <end position="121"/>
    </location>
</feature>
<keyword evidence="3" id="KW-0675">Receptor</keyword>
<feature type="non-terminal residue" evidence="3">
    <location>
        <position position="480"/>
    </location>
</feature>
<keyword evidence="3" id="KW-0418">Kinase</keyword>
<dbReference type="GO" id="GO:0004672">
    <property type="term" value="F:protein kinase activity"/>
    <property type="evidence" value="ECO:0007669"/>
    <property type="project" value="InterPro"/>
</dbReference>
<dbReference type="InterPro" id="IPR011009">
    <property type="entry name" value="Kinase-like_dom_sf"/>
</dbReference>
<feature type="compositionally biased region" description="Polar residues" evidence="1">
    <location>
        <begin position="337"/>
        <end position="348"/>
    </location>
</feature>
<dbReference type="Gene3D" id="1.10.510.10">
    <property type="entry name" value="Transferase(Phosphotransferase) domain 1"/>
    <property type="match status" value="1"/>
</dbReference>
<feature type="region of interest" description="Disordered" evidence="1">
    <location>
        <begin position="312"/>
        <end position="353"/>
    </location>
</feature>
<organism evidence="3">
    <name type="scientific">Anthurium amnicola</name>
    <dbReference type="NCBI Taxonomy" id="1678845"/>
    <lineage>
        <taxon>Eukaryota</taxon>
        <taxon>Viridiplantae</taxon>
        <taxon>Streptophyta</taxon>
        <taxon>Embryophyta</taxon>
        <taxon>Tracheophyta</taxon>
        <taxon>Spermatophyta</taxon>
        <taxon>Magnoliopsida</taxon>
        <taxon>Liliopsida</taxon>
        <taxon>Araceae</taxon>
        <taxon>Pothoideae</taxon>
        <taxon>Potheae</taxon>
        <taxon>Anthurium</taxon>
    </lineage>
</organism>
<dbReference type="PANTHER" id="PTHR46863">
    <property type="entry name" value="OS09G0572100 PROTEIN"/>
    <property type="match status" value="1"/>
</dbReference>
<feature type="domain" description="Protein kinase" evidence="2">
    <location>
        <begin position="83"/>
        <end position="480"/>
    </location>
</feature>
<dbReference type="Pfam" id="PF07714">
    <property type="entry name" value="PK_Tyr_Ser-Thr"/>
    <property type="match status" value="1"/>
</dbReference>
<dbReference type="PROSITE" id="PS50011">
    <property type="entry name" value="PROTEIN_KINASE_DOM"/>
    <property type="match status" value="1"/>
</dbReference>
<protein>
    <submittedName>
        <fullName evidence="3">Proline-rich receptor-like protein kinase PERK2</fullName>
    </submittedName>
</protein>
<dbReference type="AlphaFoldDB" id="A0A1D1YAR7"/>
<dbReference type="InterPro" id="IPR000719">
    <property type="entry name" value="Prot_kinase_dom"/>
</dbReference>
<reference evidence="3" key="1">
    <citation type="submission" date="2015-07" db="EMBL/GenBank/DDBJ databases">
        <title>Transcriptome Assembly of Anthurium amnicola.</title>
        <authorList>
            <person name="Suzuki J."/>
        </authorList>
    </citation>
    <scope>NUCLEOTIDE SEQUENCE</scope>
</reference>
<dbReference type="SUPFAM" id="SSF56112">
    <property type="entry name" value="Protein kinase-like (PK-like)"/>
    <property type="match status" value="1"/>
</dbReference>
<dbReference type="EMBL" id="GDJX01016213">
    <property type="protein sequence ID" value="JAT51723.1"/>
    <property type="molecule type" value="Transcribed_RNA"/>
</dbReference>
<feature type="compositionally biased region" description="Basic and acidic residues" evidence="1">
    <location>
        <begin position="50"/>
        <end position="61"/>
    </location>
</feature>
<feature type="region of interest" description="Disordered" evidence="1">
    <location>
        <begin position="50"/>
        <end position="121"/>
    </location>
</feature>
<gene>
    <name evidence="3" type="primary">PERK2_1</name>
    <name evidence="3" type="ORF">g.104514</name>
</gene>
<accession>A0A1D1YAR7</accession>